<sequence length="100" mass="10797">MFFRLQRQVQLPSCFSSDRIANVTFLVWNGCVCVILDGQLAIPCSFCWAALPCWSGLSLALSHGSSSSSSSSSCTTTLFVLLLLLVSVADLRYPGQVMVS</sequence>
<evidence type="ECO:0000313" key="1">
    <source>
        <dbReference type="EMBL" id="MPC31810.1"/>
    </source>
</evidence>
<protein>
    <submittedName>
        <fullName evidence="1">Uncharacterized protein</fullName>
    </submittedName>
</protein>
<keyword evidence="2" id="KW-1185">Reference proteome</keyword>
<proteinExistence type="predicted"/>
<gene>
    <name evidence="1" type="ORF">E2C01_025107</name>
</gene>
<comment type="caution">
    <text evidence="1">The sequence shown here is derived from an EMBL/GenBank/DDBJ whole genome shotgun (WGS) entry which is preliminary data.</text>
</comment>
<accession>A0A5B7EC49</accession>
<evidence type="ECO:0000313" key="2">
    <source>
        <dbReference type="Proteomes" id="UP000324222"/>
    </source>
</evidence>
<dbReference type="Proteomes" id="UP000324222">
    <property type="component" value="Unassembled WGS sequence"/>
</dbReference>
<organism evidence="1 2">
    <name type="scientific">Portunus trituberculatus</name>
    <name type="common">Swimming crab</name>
    <name type="synonym">Neptunus trituberculatus</name>
    <dbReference type="NCBI Taxonomy" id="210409"/>
    <lineage>
        <taxon>Eukaryota</taxon>
        <taxon>Metazoa</taxon>
        <taxon>Ecdysozoa</taxon>
        <taxon>Arthropoda</taxon>
        <taxon>Crustacea</taxon>
        <taxon>Multicrustacea</taxon>
        <taxon>Malacostraca</taxon>
        <taxon>Eumalacostraca</taxon>
        <taxon>Eucarida</taxon>
        <taxon>Decapoda</taxon>
        <taxon>Pleocyemata</taxon>
        <taxon>Brachyura</taxon>
        <taxon>Eubrachyura</taxon>
        <taxon>Portunoidea</taxon>
        <taxon>Portunidae</taxon>
        <taxon>Portuninae</taxon>
        <taxon>Portunus</taxon>
    </lineage>
</organism>
<name>A0A5B7EC49_PORTR</name>
<reference evidence="1 2" key="1">
    <citation type="submission" date="2019-05" db="EMBL/GenBank/DDBJ databases">
        <title>Another draft genome of Portunus trituberculatus and its Hox gene families provides insights of decapod evolution.</title>
        <authorList>
            <person name="Jeong J.-H."/>
            <person name="Song I."/>
            <person name="Kim S."/>
            <person name="Choi T."/>
            <person name="Kim D."/>
            <person name="Ryu S."/>
            <person name="Kim W."/>
        </authorList>
    </citation>
    <scope>NUCLEOTIDE SEQUENCE [LARGE SCALE GENOMIC DNA]</scope>
    <source>
        <tissue evidence="1">Muscle</tissue>
    </source>
</reference>
<dbReference type="AlphaFoldDB" id="A0A5B7EC49"/>
<dbReference type="EMBL" id="VSRR010002508">
    <property type="protein sequence ID" value="MPC31810.1"/>
    <property type="molecule type" value="Genomic_DNA"/>
</dbReference>